<dbReference type="Proteomes" id="UP000629468">
    <property type="component" value="Unassembled WGS sequence"/>
</dbReference>
<proteinExistence type="predicted"/>
<name>A0A8H7F4G8_AGABI</name>
<evidence type="ECO:0000313" key="2">
    <source>
        <dbReference type="Proteomes" id="UP000629468"/>
    </source>
</evidence>
<reference evidence="1 2" key="1">
    <citation type="journal article" name="Sci. Rep.">
        <title>Telomere-to-telomere assembled and centromere annotated genomes of the two main subspecies of the button mushroom Agaricus bisporus reveal especially polymorphic chromosome ends.</title>
        <authorList>
            <person name="Sonnenberg A.S.M."/>
            <person name="Sedaghat-Telgerd N."/>
            <person name="Lavrijssen B."/>
            <person name="Ohm R.A."/>
            <person name="Hendrickx P.M."/>
            <person name="Scholtmeijer K."/>
            <person name="Baars J.J.P."/>
            <person name="van Peer A."/>
        </authorList>
    </citation>
    <scope>NUCLEOTIDE SEQUENCE [LARGE SCALE GENOMIC DNA]</scope>
    <source>
        <strain evidence="1 2">H119_p4</strain>
    </source>
</reference>
<dbReference type="AlphaFoldDB" id="A0A8H7F4G8"/>
<dbReference type="EMBL" id="JABXXO010000006">
    <property type="protein sequence ID" value="KAF7776691.1"/>
    <property type="molecule type" value="Genomic_DNA"/>
</dbReference>
<gene>
    <name evidence="1" type="ORF">Agabi119p4_5084</name>
</gene>
<sequence>MPEGTLLDPACHLDIARAIITRNDRRAYSLSVAGVAADLLHPLRGLILDCTNAPSRALFPESALEY</sequence>
<accession>A0A8H7F4G8</accession>
<comment type="caution">
    <text evidence="1">The sequence shown here is derived from an EMBL/GenBank/DDBJ whole genome shotgun (WGS) entry which is preliminary data.</text>
</comment>
<protein>
    <submittedName>
        <fullName evidence="1">Uncharacterized protein</fullName>
    </submittedName>
</protein>
<evidence type="ECO:0000313" key="1">
    <source>
        <dbReference type="EMBL" id="KAF7776691.1"/>
    </source>
</evidence>
<organism evidence="1 2">
    <name type="scientific">Agaricus bisporus var. burnettii</name>
    <dbReference type="NCBI Taxonomy" id="192524"/>
    <lineage>
        <taxon>Eukaryota</taxon>
        <taxon>Fungi</taxon>
        <taxon>Dikarya</taxon>
        <taxon>Basidiomycota</taxon>
        <taxon>Agaricomycotina</taxon>
        <taxon>Agaricomycetes</taxon>
        <taxon>Agaricomycetidae</taxon>
        <taxon>Agaricales</taxon>
        <taxon>Agaricineae</taxon>
        <taxon>Agaricaceae</taxon>
        <taxon>Agaricus</taxon>
    </lineage>
</organism>